<accession>A0ABS9EIW0</accession>
<evidence type="ECO:0000256" key="1">
    <source>
        <dbReference type="ARBA" id="ARBA00022729"/>
    </source>
</evidence>
<reference evidence="3" key="1">
    <citation type="submission" date="2022-01" db="EMBL/GenBank/DDBJ databases">
        <title>Gillisia lutea sp. nov., isolated from marine plastic residues from the Malvarosa beach (Valencia, Spain).</title>
        <authorList>
            <person name="Vidal-Verdu A."/>
            <person name="Molina-Menor E."/>
            <person name="Satari L."/>
            <person name="Pascual J."/>
            <person name="Pereto J."/>
            <person name="Porcar M."/>
        </authorList>
    </citation>
    <scope>NUCLEOTIDE SEQUENCE</scope>
    <source>
        <strain evidence="3">M10.2A</strain>
    </source>
</reference>
<proteinExistence type="predicted"/>
<dbReference type="EMBL" id="JAKGTH010000012">
    <property type="protein sequence ID" value="MCF4102792.1"/>
    <property type="molecule type" value="Genomic_DNA"/>
</dbReference>
<organism evidence="3 4">
    <name type="scientific">Gillisia lutea</name>
    <dbReference type="NCBI Taxonomy" id="2909668"/>
    <lineage>
        <taxon>Bacteria</taxon>
        <taxon>Pseudomonadati</taxon>
        <taxon>Bacteroidota</taxon>
        <taxon>Flavobacteriia</taxon>
        <taxon>Flavobacteriales</taxon>
        <taxon>Flavobacteriaceae</taxon>
        <taxon>Gillisia</taxon>
    </lineage>
</organism>
<gene>
    <name evidence="3" type="ORF">L1I30_14025</name>
</gene>
<name>A0ABS9EIW0_9FLAO</name>
<comment type="caution">
    <text evidence="3">The sequence shown here is derived from an EMBL/GenBank/DDBJ whole genome shotgun (WGS) entry which is preliminary data.</text>
</comment>
<feature type="domain" description="Secretion system C-terminal sorting" evidence="2">
    <location>
        <begin position="506"/>
        <end position="576"/>
    </location>
</feature>
<dbReference type="InterPro" id="IPR026444">
    <property type="entry name" value="Secre_tail"/>
</dbReference>
<evidence type="ECO:0000259" key="2">
    <source>
        <dbReference type="Pfam" id="PF18962"/>
    </source>
</evidence>
<keyword evidence="4" id="KW-1185">Reference proteome</keyword>
<dbReference type="Pfam" id="PF18962">
    <property type="entry name" value="Por_Secre_tail"/>
    <property type="match status" value="1"/>
</dbReference>
<keyword evidence="1" id="KW-0732">Signal</keyword>
<evidence type="ECO:0000313" key="4">
    <source>
        <dbReference type="Proteomes" id="UP001179363"/>
    </source>
</evidence>
<evidence type="ECO:0000313" key="3">
    <source>
        <dbReference type="EMBL" id="MCF4102792.1"/>
    </source>
</evidence>
<protein>
    <submittedName>
        <fullName evidence="3">T9SS type A sorting domain-containing protein</fullName>
    </submittedName>
</protein>
<sequence>MPNLNQDSYIYSEGTIVFVEKNIDLTLNNEESSKASIFLRNEAQLLQGRSNSVNSGNGQISVFQEGTASEYTYNYWGIPVQNNSTNSNFGNILFEPLSKTLSRKAEITNSYNGTANPLNISNKWIYKYTGNSYSDWKYIGNIFDVLPGEGFTMKGVSGTNTEVNIYGTMNNPGGKQRYDFRGIPNNGIITLKIKADEGKLIGNPYPSAIDLNAFLQQNESLTGIAYFWDSRPVASHYIKDYEGGYGAYSPAGGNCGYVPAVFSKYDAFGNPLSESGLGDYYARRFTPLAQGFIVIGASEGEFSFKNEYRIFTKENAETSQFKTQRLSNKDVEENISSIRLNIEFTNLYIRQLLLVFNDNSTKDADRAMDAKNLSYLDTDAGWLINDESYLIEVRPYLHDDLIPLAIKSTTNLNLSFKVVETENFSEPLYLVDSYTDTYYNLKEEVSITIEAAYVADRFKISFKDKPITEIIETEEETTPDPVPQTPEIPEVTPIYSILKPSIYQNNPLKRLEINIPEKYKEVFIEIFDSSGRKVKETSRKITEKHIEISTSNFSSGIYILKIYNQDEGIISKKVIISN</sequence>
<dbReference type="RefSeq" id="WP_236134935.1">
    <property type="nucleotide sequence ID" value="NZ_JAKGTH010000012.1"/>
</dbReference>
<dbReference type="Proteomes" id="UP001179363">
    <property type="component" value="Unassembled WGS sequence"/>
</dbReference>
<dbReference type="NCBIfam" id="TIGR04183">
    <property type="entry name" value="Por_Secre_tail"/>
    <property type="match status" value="1"/>
</dbReference>